<dbReference type="NCBIfam" id="TIGR01135">
    <property type="entry name" value="glmS"/>
    <property type="match status" value="1"/>
</dbReference>
<dbReference type="CDD" id="cd05008">
    <property type="entry name" value="SIS_GlmS_GlmD_1"/>
    <property type="match status" value="1"/>
</dbReference>
<dbReference type="InterPro" id="IPR029055">
    <property type="entry name" value="Ntn_hydrolases_N"/>
</dbReference>
<comment type="caution">
    <text evidence="13">The sequence shown here is derived from an EMBL/GenBank/DDBJ whole genome shotgun (WGS) entry which is preliminary data.</text>
</comment>
<evidence type="ECO:0000256" key="9">
    <source>
        <dbReference type="ARBA" id="ARBA00022962"/>
    </source>
</evidence>
<dbReference type="GO" id="GO:0004360">
    <property type="term" value="F:glutamine-fructose-6-phosphate transaminase (isomerizing) activity"/>
    <property type="evidence" value="ECO:0007669"/>
    <property type="project" value="UniProtKB-UniRule"/>
</dbReference>
<evidence type="ECO:0000256" key="7">
    <source>
        <dbReference type="ARBA" id="ARBA00022679"/>
    </source>
</evidence>
<dbReference type="PROSITE" id="PS51278">
    <property type="entry name" value="GATASE_TYPE_2"/>
    <property type="match status" value="1"/>
</dbReference>
<dbReference type="FunFam" id="3.40.50.10490:FF:000001">
    <property type="entry name" value="Glutamine--fructose-6-phosphate aminotransferase [isomerizing]"/>
    <property type="match status" value="1"/>
</dbReference>
<dbReference type="InterPro" id="IPR035490">
    <property type="entry name" value="GlmS/FrlB_SIS"/>
</dbReference>
<dbReference type="GO" id="GO:0006487">
    <property type="term" value="P:protein N-linked glycosylation"/>
    <property type="evidence" value="ECO:0007669"/>
    <property type="project" value="TreeGrafter"/>
</dbReference>
<dbReference type="EC" id="2.6.1.16" evidence="3 10"/>
<evidence type="ECO:0000256" key="3">
    <source>
        <dbReference type="ARBA" id="ARBA00012916"/>
    </source>
</evidence>
<dbReference type="SUPFAM" id="SSF53697">
    <property type="entry name" value="SIS domain"/>
    <property type="match status" value="1"/>
</dbReference>
<reference evidence="13 14" key="1">
    <citation type="submission" date="2014-02" db="EMBL/GenBank/DDBJ databases">
        <title>The small core and large imbalanced accessory genome model reveals a collaborative survival strategy of Sorangium cellulosum strains in nature.</title>
        <authorList>
            <person name="Han K."/>
            <person name="Peng R."/>
            <person name="Blom J."/>
            <person name="Li Y.-Z."/>
        </authorList>
    </citation>
    <scope>NUCLEOTIDE SEQUENCE [LARGE SCALE GENOMIC DNA]</scope>
    <source>
        <strain evidence="13 14">So0008-312</strain>
    </source>
</reference>
<dbReference type="InterPro" id="IPR035466">
    <property type="entry name" value="GlmS/AgaS_SIS"/>
</dbReference>
<dbReference type="GO" id="GO:0097367">
    <property type="term" value="F:carbohydrate derivative binding"/>
    <property type="evidence" value="ECO:0007669"/>
    <property type="project" value="InterPro"/>
</dbReference>
<dbReference type="PANTHER" id="PTHR10937">
    <property type="entry name" value="GLUCOSAMINE--FRUCTOSE-6-PHOSPHATE AMINOTRANSFERASE, ISOMERIZING"/>
    <property type="match status" value="1"/>
</dbReference>
<dbReference type="InterPro" id="IPR046348">
    <property type="entry name" value="SIS_dom_sf"/>
</dbReference>
<keyword evidence="7 10" id="KW-0808">Transferase</keyword>
<dbReference type="Proteomes" id="UP000075260">
    <property type="component" value="Unassembled WGS sequence"/>
</dbReference>
<evidence type="ECO:0000313" key="14">
    <source>
        <dbReference type="Proteomes" id="UP000075260"/>
    </source>
</evidence>
<evidence type="ECO:0000256" key="2">
    <source>
        <dbReference type="ARBA" id="ARBA00004496"/>
    </source>
</evidence>
<evidence type="ECO:0000256" key="8">
    <source>
        <dbReference type="ARBA" id="ARBA00022737"/>
    </source>
</evidence>
<feature type="domain" description="SIS" evidence="12">
    <location>
        <begin position="287"/>
        <end position="427"/>
    </location>
</feature>
<feature type="active site" description="Nucleophile; for GATase activity" evidence="10">
    <location>
        <position position="2"/>
    </location>
</feature>
<organism evidence="13 14">
    <name type="scientific">Sorangium cellulosum</name>
    <name type="common">Polyangium cellulosum</name>
    <dbReference type="NCBI Taxonomy" id="56"/>
    <lineage>
        <taxon>Bacteria</taxon>
        <taxon>Pseudomonadati</taxon>
        <taxon>Myxococcota</taxon>
        <taxon>Polyangia</taxon>
        <taxon>Polyangiales</taxon>
        <taxon>Polyangiaceae</taxon>
        <taxon>Sorangium</taxon>
    </lineage>
</organism>
<keyword evidence="5 10" id="KW-0963">Cytoplasm</keyword>
<evidence type="ECO:0000259" key="12">
    <source>
        <dbReference type="PROSITE" id="PS51464"/>
    </source>
</evidence>
<dbReference type="OrthoDB" id="9761808at2"/>
<dbReference type="AlphaFoldDB" id="A0A150QH90"/>
<comment type="function">
    <text evidence="10">Catalyzes the first step in hexosamine metabolism, converting fructose-6P into glucosamine-6P using glutamine as a nitrogen source.</text>
</comment>
<evidence type="ECO:0000256" key="4">
    <source>
        <dbReference type="ARBA" id="ARBA00016090"/>
    </source>
</evidence>
<proteinExistence type="inferred from homology"/>
<accession>A0A150QH90</accession>
<dbReference type="PANTHER" id="PTHR10937:SF0">
    <property type="entry name" value="GLUTAMINE--FRUCTOSE-6-PHOSPHATE TRANSAMINASE (ISOMERIZING)"/>
    <property type="match status" value="1"/>
</dbReference>
<feature type="initiator methionine" description="Removed" evidence="10">
    <location>
        <position position="1"/>
    </location>
</feature>
<dbReference type="EMBL" id="JEMA01000683">
    <property type="protein sequence ID" value="KYF67096.1"/>
    <property type="molecule type" value="Genomic_DNA"/>
</dbReference>
<dbReference type="CDD" id="cd05009">
    <property type="entry name" value="SIS_GlmS_GlmD_2"/>
    <property type="match status" value="1"/>
</dbReference>
<evidence type="ECO:0000313" key="13">
    <source>
        <dbReference type="EMBL" id="KYF67096.1"/>
    </source>
</evidence>
<dbReference type="GO" id="GO:0005829">
    <property type="term" value="C:cytosol"/>
    <property type="evidence" value="ECO:0007669"/>
    <property type="project" value="TreeGrafter"/>
</dbReference>
<dbReference type="SUPFAM" id="SSF56235">
    <property type="entry name" value="N-terminal nucleophile aminohydrolases (Ntn hydrolases)"/>
    <property type="match status" value="1"/>
</dbReference>
<dbReference type="InterPro" id="IPR005855">
    <property type="entry name" value="GFAT"/>
</dbReference>
<evidence type="ECO:0000256" key="5">
    <source>
        <dbReference type="ARBA" id="ARBA00022490"/>
    </source>
</evidence>
<comment type="subunit">
    <text evidence="10">Homodimer.</text>
</comment>
<dbReference type="InterPro" id="IPR001347">
    <property type="entry name" value="SIS_dom"/>
</dbReference>
<dbReference type="Gene3D" id="3.40.50.10490">
    <property type="entry name" value="Glucose-6-phosphate isomerase like protein, domain 1"/>
    <property type="match status" value="2"/>
</dbReference>
<dbReference type="GO" id="GO:0006002">
    <property type="term" value="P:fructose 6-phosphate metabolic process"/>
    <property type="evidence" value="ECO:0007669"/>
    <property type="project" value="TreeGrafter"/>
</dbReference>
<feature type="active site" description="For Fru-6P isomerization activity" evidence="10">
    <location>
        <position position="606"/>
    </location>
</feature>
<comment type="catalytic activity">
    <reaction evidence="1 10">
        <text>D-fructose 6-phosphate + L-glutamine = D-glucosamine 6-phosphate + L-glutamate</text>
        <dbReference type="Rhea" id="RHEA:13237"/>
        <dbReference type="ChEBI" id="CHEBI:29985"/>
        <dbReference type="ChEBI" id="CHEBI:58359"/>
        <dbReference type="ChEBI" id="CHEBI:58725"/>
        <dbReference type="ChEBI" id="CHEBI:61527"/>
        <dbReference type="EC" id="2.6.1.16"/>
    </reaction>
</comment>
<evidence type="ECO:0000259" key="11">
    <source>
        <dbReference type="PROSITE" id="PS51278"/>
    </source>
</evidence>
<dbReference type="PROSITE" id="PS51464">
    <property type="entry name" value="SIS"/>
    <property type="match status" value="2"/>
</dbReference>
<dbReference type="Pfam" id="PF13522">
    <property type="entry name" value="GATase_6"/>
    <property type="match status" value="1"/>
</dbReference>
<dbReference type="InterPro" id="IPR047084">
    <property type="entry name" value="GFAT_N"/>
</dbReference>
<dbReference type="GO" id="GO:0006047">
    <property type="term" value="P:UDP-N-acetylglucosamine metabolic process"/>
    <property type="evidence" value="ECO:0007669"/>
    <property type="project" value="TreeGrafter"/>
</dbReference>
<protein>
    <recommendedName>
        <fullName evidence="4 10">Glutamine--fructose-6-phosphate aminotransferase [isomerizing]</fullName>
        <ecNumber evidence="3 10">2.6.1.16</ecNumber>
    </recommendedName>
    <alternativeName>
        <fullName evidence="10">D-fructose-6-phosphate amidotransferase</fullName>
    </alternativeName>
    <alternativeName>
        <fullName evidence="10">GFAT</fullName>
    </alternativeName>
    <alternativeName>
        <fullName evidence="10">Glucosamine-6-phosphate synthase</fullName>
    </alternativeName>
    <alternativeName>
        <fullName evidence="10">Hexosephosphate aminotransferase</fullName>
    </alternativeName>
    <alternativeName>
        <fullName evidence="10">L-glutamine--D-fructose-6-phosphate amidotransferase</fullName>
    </alternativeName>
</protein>
<name>A0A150QH90_SORCE</name>
<dbReference type="RefSeq" id="WP_061610065.1">
    <property type="nucleotide sequence ID" value="NZ_JEMA01000683.1"/>
</dbReference>
<dbReference type="NCBIfam" id="NF001484">
    <property type="entry name" value="PRK00331.1"/>
    <property type="match status" value="1"/>
</dbReference>
<feature type="domain" description="SIS" evidence="12">
    <location>
        <begin position="460"/>
        <end position="601"/>
    </location>
</feature>
<dbReference type="HAMAP" id="MF_00164">
    <property type="entry name" value="GlmS"/>
    <property type="match status" value="1"/>
</dbReference>
<gene>
    <name evidence="10" type="primary">glmS</name>
    <name evidence="13" type="ORF">BE15_08410</name>
</gene>
<dbReference type="InterPro" id="IPR017932">
    <property type="entry name" value="GATase_2_dom"/>
</dbReference>
<comment type="subcellular location">
    <subcellularLocation>
        <location evidence="2 10">Cytoplasm</location>
    </subcellularLocation>
</comment>
<dbReference type="Pfam" id="PF01380">
    <property type="entry name" value="SIS"/>
    <property type="match status" value="2"/>
</dbReference>
<dbReference type="FunFam" id="3.60.20.10:FF:000006">
    <property type="entry name" value="Glutamine--fructose-6-phosphate aminotransferase [isomerizing]"/>
    <property type="match status" value="1"/>
</dbReference>
<evidence type="ECO:0000256" key="6">
    <source>
        <dbReference type="ARBA" id="ARBA00022576"/>
    </source>
</evidence>
<evidence type="ECO:0000256" key="1">
    <source>
        <dbReference type="ARBA" id="ARBA00001031"/>
    </source>
</evidence>
<keyword evidence="9" id="KW-0315">Glutamine amidotransferase</keyword>
<sequence length="611" mass="66291">MCGIVGYVGSKKAAPIIVEGLRKLEYRGYDSAGIAIHDGKGIEIVRTLGKLVKLSEALEKRTLDGTTGIGHTRWATHGRPSEVNAHPHSAGPVAVVHNGIIENHVAIRQQLEGQGVKFLSDTDTEIVAHLVHRELQKGAKSLFEAVRGSLRQVHGAYAIAVVSRDEPGVIVVARYGSPLVVGAGEDEMLCGSDIPALLSHTRDMIFLEDGDIAELRASGVRIETVASSDKVERRVKRIDWSPVQAERGGYKHFMLKEIHEQPDVVEATLRGRIDLAAGDVHATEIGVTPEFAKELRRVYIVACGTSHHAGIAGRYWLEQLARVPTVVELASEVRYREPIFFPDDLVIAISQSGETADTIAALKAAKAQGAKVLALCNVLDSAIPRLSDGALYTHAGPEIGVASTKAFTTQLAALLLLAVYLGRRRDSLSAERGREILQALWEIPSHMREVLGDADYVHAIAKRLVHAKDVLFLGRGLGFPIALEGALKLKEISYAHAEGYAAGEMKHGPIALIDENLPVIVVCPRDAHYDKTFSNLQEVRAREGQVVAIATKGDESILEIAQHHVWIPKVPDEVGPLLTVLPLQLIAYYVANLKGNDVDQPRNLAKTVTVE</sequence>
<dbReference type="Gene3D" id="3.60.20.10">
    <property type="entry name" value="Glutamine Phosphoribosylpyrophosphate, subunit 1, domain 1"/>
    <property type="match status" value="1"/>
</dbReference>
<feature type="domain" description="Glutamine amidotransferase type-2" evidence="11">
    <location>
        <begin position="2"/>
        <end position="218"/>
    </location>
</feature>
<keyword evidence="6 10" id="KW-0032">Aminotransferase</keyword>
<evidence type="ECO:0000256" key="10">
    <source>
        <dbReference type="HAMAP-Rule" id="MF_00164"/>
    </source>
</evidence>
<dbReference type="CDD" id="cd00714">
    <property type="entry name" value="GFAT"/>
    <property type="match status" value="1"/>
</dbReference>
<dbReference type="GO" id="GO:0005975">
    <property type="term" value="P:carbohydrate metabolic process"/>
    <property type="evidence" value="ECO:0007669"/>
    <property type="project" value="UniProtKB-UniRule"/>
</dbReference>
<keyword evidence="8" id="KW-0677">Repeat</keyword>